<dbReference type="EMBL" id="QAPG01000066">
    <property type="protein sequence ID" value="TDZ33395.1"/>
    <property type="molecule type" value="Genomic_DNA"/>
</dbReference>
<accession>A0A4R8QDK0</accession>
<name>A0A4R8QDK0_9PEZI</name>
<dbReference type="SUPFAM" id="SSF52266">
    <property type="entry name" value="SGNH hydrolase"/>
    <property type="match status" value="1"/>
</dbReference>
<dbReference type="InterPro" id="IPR036514">
    <property type="entry name" value="SGNH_hydro_sf"/>
</dbReference>
<dbReference type="InterPro" id="IPR010730">
    <property type="entry name" value="HET"/>
</dbReference>
<gene>
    <name evidence="3" type="ORF">C8035_v010882</name>
</gene>
<organism evidence="3 4">
    <name type="scientific">Colletotrichum spinosum</name>
    <dbReference type="NCBI Taxonomy" id="1347390"/>
    <lineage>
        <taxon>Eukaryota</taxon>
        <taxon>Fungi</taxon>
        <taxon>Dikarya</taxon>
        <taxon>Ascomycota</taxon>
        <taxon>Pezizomycotina</taxon>
        <taxon>Sordariomycetes</taxon>
        <taxon>Hypocreomycetidae</taxon>
        <taxon>Glomerellales</taxon>
        <taxon>Glomerellaceae</taxon>
        <taxon>Colletotrichum</taxon>
        <taxon>Colletotrichum orbiculare species complex</taxon>
    </lineage>
</organism>
<feature type="domain" description="Heterokaryon incompatibility" evidence="2">
    <location>
        <begin position="280"/>
        <end position="377"/>
    </location>
</feature>
<evidence type="ECO:0000256" key="1">
    <source>
        <dbReference type="SAM" id="MobiDB-lite"/>
    </source>
</evidence>
<proteinExistence type="predicted"/>
<dbReference type="Proteomes" id="UP000295083">
    <property type="component" value="Unassembled WGS sequence"/>
</dbReference>
<protein>
    <recommendedName>
        <fullName evidence="2">Heterokaryon incompatibility domain-containing protein</fullName>
    </recommendedName>
</protein>
<feature type="compositionally biased region" description="Basic and acidic residues" evidence="1">
    <location>
        <begin position="623"/>
        <end position="633"/>
    </location>
</feature>
<evidence type="ECO:0000313" key="4">
    <source>
        <dbReference type="Proteomes" id="UP000295083"/>
    </source>
</evidence>
<keyword evidence="4" id="KW-1185">Reference proteome</keyword>
<reference evidence="3 4" key="1">
    <citation type="submission" date="2018-11" db="EMBL/GenBank/DDBJ databases">
        <title>Genome sequence and assembly of Colletotrichum spinosum.</title>
        <authorList>
            <person name="Gan P."/>
            <person name="Shirasu K."/>
        </authorList>
    </citation>
    <scope>NUCLEOTIDE SEQUENCE [LARGE SCALE GENOMIC DNA]</scope>
    <source>
        <strain evidence="3 4">CBS 515.97</strain>
    </source>
</reference>
<evidence type="ECO:0000259" key="2">
    <source>
        <dbReference type="Pfam" id="PF06985"/>
    </source>
</evidence>
<comment type="caution">
    <text evidence="3">The sequence shown here is derived from an EMBL/GenBank/DDBJ whole genome shotgun (WGS) entry which is preliminary data.</text>
</comment>
<feature type="region of interest" description="Disordered" evidence="1">
    <location>
        <begin position="606"/>
        <end position="633"/>
    </location>
</feature>
<dbReference type="AlphaFoldDB" id="A0A4R8QDK0"/>
<dbReference type="Pfam" id="PF06985">
    <property type="entry name" value="HET"/>
    <property type="match status" value="1"/>
</dbReference>
<evidence type="ECO:0000313" key="3">
    <source>
        <dbReference type="EMBL" id="TDZ33395.1"/>
    </source>
</evidence>
<dbReference type="PANTHER" id="PTHR33112">
    <property type="entry name" value="DOMAIN PROTEIN, PUTATIVE-RELATED"/>
    <property type="match status" value="1"/>
</dbReference>
<dbReference type="Gene3D" id="3.40.50.1110">
    <property type="entry name" value="SGNH hydrolase"/>
    <property type="match status" value="1"/>
</dbReference>
<sequence length="633" mass="71402">MSESSSTPSSENSPLKIMILGDEMTQGRAGTHTWRFRLHEWLRSEGVDFVFVGDFEGTDEYPEPQFHRPLYPGELDDDMNSTGEYAEEVEVPLRHCAARNMSLAFGGRVIQSLITDYEVDYLIIMVGFMDFASNQSTEAAAWDLLIEMLDNAYGVAKELRVAIATVPEALPRGEPTNYFIPNRDSPNSPIQNTTFSGARDDRTCLERIASFNFRMREQLESRYKDETERDQNNEPVKRLRVVDLDQPDDCFDRQTQTTDGIHLNPIGEYVIAKAFSATLHCWGKVKIHSMTKTASLQDRLDFIPWSLLPPSFQQAVEMTRKLGIRYLWIDSLCIIQDDGADWEREAAQMVNVYRNGYATIAVSWSHDSQGGCYTKTIPPIYFRTTTDTGAEFTTMMGIGEKRDDISEYERRLLSRRIIHCNYGELAFDCGKGYSCECGGKQHYNWHNVADLSGTYTPLRSRRSKYLSILNNRTTVSSSAIVTPSGKIDPYERWHRVVGEYTCLNLTKTSDMLPALSGLARETAELTGDAYLAGLWKGNLEQELSWRVVSVADWRNRRDAILGRDWTAPSWSWASTGSGCKVGFPAFYGAEVLECEIPGIAEMATITRPPSGTDPTGSVAFWEARGEDRPPTPS</sequence>
<dbReference type="PANTHER" id="PTHR33112:SF9">
    <property type="entry name" value="HETEROKARYON INCOMPATIBILITY DOMAIN-CONTAINING PROTEIN"/>
    <property type="match status" value="1"/>
</dbReference>